<sequence length="396" mass="43270">MKKRDLKRIFASFLIASIALTGCNTGGSAEKTEQKPKEETAESEETKEVNIEETDTAKQTAVFTEIKTELDKATAGQPVDWDLVLEKYNGGLQGPVSEINGEYDQAIQTAIAAGKSGELEPVLAKQLVDKLTQSYFYQKQKSLQKEAATAVTEGKQEDAKLLFEQIKYLANQIFIPTAAKRDEYYQLAGESSIVENINSGLSAQEEALNANKAEDFGVYVQLTDKSIYRSYYLAAKSYAEKIEAAVKEGKNASELKIMQVEAWGFLQAIKQSLSGGDEAATAKLDEIFSLNTTDPSTIKAEEVSSLFAKAIAGKIKGYYEKAPQAAEAIEAKTEALEGNMFLKALEQELTKKLGEQKAAETLTAAEEFYNLIADNKPEEAKATAATVIEAVDQLIQ</sequence>
<organism evidence="3 5">
    <name type="scientific">Bacillus canaveralius</name>
    <dbReference type="NCBI Taxonomy" id="1403243"/>
    <lineage>
        <taxon>Bacteria</taxon>
        <taxon>Bacillati</taxon>
        <taxon>Bacillota</taxon>
        <taxon>Bacilli</taxon>
        <taxon>Bacillales</taxon>
        <taxon>Bacillaceae</taxon>
        <taxon>Bacillus</taxon>
    </lineage>
</organism>
<feature type="region of interest" description="Disordered" evidence="1">
    <location>
        <begin position="24"/>
        <end position="50"/>
    </location>
</feature>
<protein>
    <recommendedName>
        <fullName evidence="7">Lipoprotein</fullName>
    </recommendedName>
</protein>
<evidence type="ECO:0000313" key="3">
    <source>
        <dbReference type="EMBL" id="PLR79604.1"/>
    </source>
</evidence>
<feature type="signal peptide" evidence="2">
    <location>
        <begin position="1"/>
        <end position="21"/>
    </location>
</feature>
<proteinExistence type="predicted"/>
<evidence type="ECO:0008006" key="7">
    <source>
        <dbReference type="Google" id="ProtNLM"/>
    </source>
</evidence>
<evidence type="ECO:0000313" key="5">
    <source>
        <dbReference type="Proteomes" id="UP000234951"/>
    </source>
</evidence>
<accession>A0A2N5GFQ7</accession>
<feature type="compositionally biased region" description="Basic and acidic residues" evidence="1">
    <location>
        <begin position="30"/>
        <end position="50"/>
    </location>
</feature>
<gene>
    <name evidence="3" type="ORF">CU635_22335</name>
    <name evidence="4" type="ORF">CVD25_20195</name>
</gene>
<dbReference type="Proteomes" id="UP000234951">
    <property type="component" value="Unassembled WGS sequence"/>
</dbReference>
<reference evidence="3 5" key="1">
    <citation type="submission" date="2017-11" db="EMBL/GenBank/DDBJ databases">
        <title>Comparitive Functional Genomics of Dry Heat Resistant strains isolated from the Viking Spacecraft.</title>
        <authorList>
            <person name="Seuylemezian A."/>
            <person name="Cooper K."/>
            <person name="Vaishampayan P."/>
        </authorList>
    </citation>
    <scope>NUCLEOTIDE SEQUENCE [LARGE SCALE GENOMIC DNA]</scope>
    <source>
        <strain evidence="3 5">M4.6</strain>
    </source>
</reference>
<dbReference type="OrthoDB" id="2111131at2"/>
<evidence type="ECO:0000256" key="2">
    <source>
        <dbReference type="SAM" id="SignalP"/>
    </source>
</evidence>
<evidence type="ECO:0000313" key="6">
    <source>
        <dbReference type="Proteomes" id="UP000235114"/>
    </source>
</evidence>
<comment type="caution">
    <text evidence="3">The sequence shown here is derived from an EMBL/GenBank/DDBJ whole genome shotgun (WGS) entry which is preliminary data.</text>
</comment>
<dbReference type="EMBL" id="PGVA01000085">
    <property type="protein sequence ID" value="PLR79604.1"/>
    <property type="molecule type" value="Genomic_DNA"/>
</dbReference>
<keyword evidence="6" id="KW-1185">Reference proteome</keyword>
<dbReference type="AlphaFoldDB" id="A0A2N5GFQ7"/>
<dbReference type="RefSeq" id="WP_101579561.1">
    <property type="nucleotide sequence ID" value="NZ_PGVA01000085.1"/>
</dbReference>
<evidence type="ECO:0000313" key="4">
    <source>
        <dbReference type="EMBL" id="PLR90088.1"/>
    </source>
</evidence>
<dbReference type="EMBL" id="PGVD01000073">
    <property type="protein sequence ID" value="PLR90088.1"/>
    <property type="molecule type" value="Genomic_DNA"/>
</dbReference>
<feature type="chain" id="PRO_5038807578" description="Lipoprotein" evidence="2">
    <location>
        <begin position="22"/>
        <end position="396"/>
    </location>
</feature>
<dbReference type="Proteomes" id="UP000235114">
    <property type="component" value="Unassembled WGS sequence"/>
</dbReference>
<evidence type="ECO:0000256" key="1">
    <source>
        <dbReference type="SAM" id="MobiDB-lite"/>
    </source>
</evidence>
<dbReference type="PROSITE" id="PS51257">
    <property type="entry name" value="PROKAR_LIPOPROTEIN"/>
    <property type="match status" value="1"/>
</dbReference>
<name>A0A2N5GFQ7_9BACI</name>
<keyword evidence="2" id="KW-0732">Signal</keyword>
<reference evidence="4 6" key="2">
    <citation type="submission" date="2017-12" db="EMBL/GenBank/DDBJ databases">
        <title>Comparative Functional Genomics of Dry Heat Resistant strains isolated from the Viking Spacecraft.</title>
        <authorList>
            <person name="Seuylemezian A."/>
            <person name="Cooper K."/>
            <person name="Vaishampayan P."/>
        </authorList>
    </citation>
    <scope>NUCLEOTIDE SEQUENCE [LARGE SCALE GENOMIC DNA]</scope>
    <source>
        <strain evidence="4 6">ATCC 29669</strain>
    </source>
</reference>